<evidence type="ECO:0000256" key="26">
    <source>
        <dbReference type="ARBA" id="ARBA00048841"/>
    </source>
</evidence>
<dbReference type="FunFam" id="3.30.2130.10:FF:000001">
    <property type="entry name" value="Bifunctional aspartokinase/homoserine dehydrogenase"/>
    <property type="match status" value="1"/>
</dbReference>
<evidence type="ECO:0000256" key="15">
    <source>
        <dbReference type="ARBA" id="ARBA00022777"/>
    </source>
</evidence>
<evidence type="ECO:0000313" key="30">
    <source>
        <dbReference type="Proteomes" id="UP000178572"/>
    </source>
</evidence>
<dbReference type="SUPFAM" id="SSF53633">
    <property type="entry name" value="Carbamate kinase-like"/>
    <property type="match status" value="1"/>
</dbReference>
<feature type="domain" description="ACT" evidence="28">
    <location>
        <begin position="405"/>
        <end position="471"/>
    </location>
</feature>
<evidence type="ECO:0000256" key="13">
    <source>
        <dbReference type="ARBA" id="ARBA00022723"/>
    </source>
</evidence>
<dbReference type="GO" id="GO:0004412">
    <property type="term" value="F:homoserine dehydrogenase activity"/>
    <property type="evidence" value="ECO:0007669"/>
    <property type="project" value="UniProtKB-EC"/>
</dbReference>
<dbReference type="PROSITE" id="PS01042">
    <property type="entry name" value="HOMOSER_DHGENASE"/>
    <property type="match status" value="1"/>
</dbReference>
<evidence type="ECO:0000256" key="3">
    <source>
        <dbReference type="ARBA" id="ARBA00004986"/>
    </source>
</evidence>
<evidence type="ECO:0000256" key="1">
    <source>
        <dbReference type="ARBA" id="ARBA00001920"/>
    </source>
</evidence>
<keyword evidence="19" id="KW-0520">NAD</keyword>
<comment type="cofactor">
    <cofactor evidence="1">
        <name>a metal cation</name>
        <dbReference type="ChEBI" id="CHEBI:25213"/>
    </cofactor>
</comment>
<dbReference type="GO" id="GO:0009090">
    <property type="term" value="P:homoserine biosynthetic process"/>
    <property type="evidence" value="ECO:0007669"/>
    <property type="project" value="UniProtKB-ARBA"/>
</dbReference>
<dbReference type="GO" id="GO:0050661">
    <property type="term" value="F:NADP binding"/>
    <property type="evidence" value="ECO:0007669"/>
    <property type="project" value="InterPro"/>
</dbReference>
<keyword evidence="20" id="KW-0915">Sodium</keyword>
<sequence>MAQKGVKVLKFGGTSMGSAEAMNQVIAIVRKPRRDARIAAVVVSAMSGVTDELIKTVHAAALADGSHKPLLKHIERRHLAAVAQLVGRKNRKKAVASVRALLEHLKEVVTGVSLIRQFSPGALDYVMSYGERLSAHVLCDALNDRGVLCEYLNARSVVITDENFGEAAVDLARTNRAIRARFKAHPKLQIVTGFIGASADKKTTTLGRGGSDYTASIFGAALGAKVIEIWTDVSGVMTADPRKVEDAKAIAEMTYQEAVEMSYFGAKVIHPPTMRPAQEKGIPIAIKNTFAPEAPGTMIARAARKTDDLVRGISSFGGIAMVQVQGGGMLRTRGASGRLFGALARARVNVLLITQASSQNSISFAVREKDVARAREAIEEEFAAERSARLIDDIGVTRGLSIIAIVGEGMRHRAGISARLFGTLGRNGVNIVAIAQGSSELNISVVVAASDETKALNAVHTGFFFPETKPIHLFLLGTGLIGSTLLSQVSRQRAVLKREQGFDIRLAGIGNSERMLFDRGDIAPEKWKERLERSKTRMNLAAFIETMKRAPLPGRVFVDCTASEEVARAYAEILAAHISVVTPNKRANSGPYSYFKKLAELAKEPGVSFLYETNACAALPIISMIDDLILSGDRITKIEGILSGTMSYIFNQFAAAKTFSESVAEAKRLGYTEPDPRDDLGGMDVARKILILARKAGFPLEFSDVKVQSLLTPKAARAKTVAGFFRELEIEDAAWERRKRAAEKRGERLRYIATLEKGKASVRIRAVALPHPFYEMSGSDNIVTISTDRYSKTPLLIQGPGAGGEVTAAGVFADILRAARDAA</sequence>
<keyword evidence="18" id="KW-0560">Oxidoreductase</keyword>
<dbReference type="PANTHER" id="PTHR43070:SF5">
    <property type="entry name" value="HOMOSERINE DEHYDROGENASE"/>
    <property type="match status" value="1"/>
</dbReference>
<dbReference type="InterPro" id="IPR054352">
    <property type="entry name" value="ACT_Aspartokinase"/>
</dbReference>
<comment type="pathway">
    <text evidence="3">Amino-acid biosynthesis; L-methionine biosynthesis via de novo pathway; L-homoserine from L-aspartate: step 1/3.</text>
</comment>
<evidence type="ECO:0000256" key="20">
    <source>
        <dbReference type="ARBA" id="ARBA00023053"/>
    </source>
</evidence>
<dbReference type="Pfam" id="PF22468">
    <property type="entry name" value="ACT_9"/>
    <property type="match status" value="2"/>
</dbReference>
<dbReference type="EMBL" id="MFLN01000005">
    <property type="protein sequence ID" value="OGG67543.1"/>
    <property type="molecule type" value="Genomic_DNA"/>
</dbReference>
<dbReference type="GO" id="GO:0005524">
    <property type="term" value="F:ATP binding"/>
    <property type="evidence" value="ECO:0007669"/>
    <property type="project" value="UniProtKB-KW"/>
</dbReference>
<dbReference type="CDD" id="cd04922">
    <property type="entry name" value="ACT_AKi-HSDH-ThrA_2"/>
    <property type="match status" value="1"/>
</dbReference>
<comment type="pathway">
    <text evidence="2">Amino-acid biosynthesis; L-lysine biosynthesis via DAP pathway; (S)-tetrahydrodipicolinate from L-aspartate: step 1/4.</text>
</comment>
<evidence type="ECO:0000256" key="23">
    <source>
        <dbReference type="ARBA" id="ARBA00023268"/>
    </source>
</evidence>
<dbReference type="PROSITE" id="PS00324">
    <property type="entry name" value="ASPARTOKINASE"/>
    <property type="match status" value="1"/>
</dbReference>
<keyword evidence="10" id="KW-0028">Amino-acid biosynthesis</keyword>
<dbReference type="InterPro" id="IPR049638">
    <property type="entry name" value="AK-HD"/>
</dbReference>
<dbReference type="InterPro" id="IPR011147">
    <property type="entry name" value="Bifunc_Aspkin/hSer_DH"/>
</dbReference>
<comment type="subunit">
    <text evidence="9">Homotetramer.</text>
</comment>
<dbReference type="CDD" id="cd04921">
    <property type="entry name" value="ACT_AKi-HSDH-ThrA-like_1"/>
    <property type="match status" value="1"/>
</dbReference>
<dbReference type="Pfam" id="PF00696">
    <property type="entry name" value="AA_kinase"/>
    <property type="match status" value="1"/>
</dbReference>
<organism evidence="29 30">
    <name type="scientific">Candidatus Kaiserbacteria bacterium RIFCSPHIGHO2_02_FULL_59_21</name>
    <dbReference type="NCBI Taxonomy" id="1798500"/>
    <lineage>
        <taxon>Bacteria</taxon>
        <taxon>Candidatus Kaiseribacteriota</taxon>
    </lineage>
</organism>
<keyword evidence="12" id="KW-0791">Threonine biosynthesis</keyword>
<dbReference type="InterPro" id="IPR018042">
    <property type="entry name" value="Aspartate_kinase_CS"/>
</dbReference>
<evidence type="ECO:0000256" key="6">
    <source>
        <dbReference type="ARBA" id="ARBA00005139"/>
    </source>
</evidence>
<dbReference type="NCBIfam" id="TIGR00657">
    <property type="entry name" value="asp_kinases"/>
    <property type="match status" value="1"/>
</dbReference>
<comment type="pathway">
    <text evidence="5">Amino-acid biosynthesis; L-methionine biosynthesis via de novo pathway; L-homoserine from L-aspartate: step 3/3.</text>
</comment>
<comment type="catalytic activity">
    <reaction evidence="27">
        <text>L-homoserine + NAD(+) = L-aspartate 4-semialdehyde + NADH + H(+)</text>
        <dbReference type="Rhea" id="RHEA:15757"/>
        <dbReference type="ChEBI" id="CHEBI:15378"/>
        <dbReference type="ChEBI" id="CHEBI:57476"/>
        <dbReference type="ChEBI" id="CHEBI:57540"/>
        <dbReference type="ChEBI" id="CHEBI:57945"/>
        <dbReference type="ChEBI" id="CHEBI:537519"/>
        <dbReference type="EC" id="1.1.1.3"/>
    </reaction>
    <physiologicalReaction direction="right-to-left" evidence="27">
        <dbReference type="Rhea" id="RHEA:15759"/>
    </physiologicalReaction>
</comment>
<keyword evidence="21" id="KW-0457">Lysine biosynthesis</keyword>
<dbReference type="PANTHER" id="PTHR43070">
    <property type="match status" value="1"/>
</dbReference>
<keyword evidence="22" id="KW-0486">Methionine biosynthesis</keyword>
<dbReference type="InterPro" id="IPR036393">
    <property type="entry name" value="AceGlu_kinase-like_sf"/>
</dbReference>
<evidence type="ECO:0000256" key="5">
    <source>
        <dbReference type="ARBA" id="ARBA00005062"/>
    </source>
</evidence>
<keyword evidence="16" id="KW-0067">ATP-binding</keyword>
<keyword evidence="15 29" id="KW-0418">Kinase</keyword>
<dbReference type="SUPFAM" id="SSF55347">
    <property type="entry name" value="Glyceraldehyde-3-phosphate dehydrogenase-like, C-terminal domain"/>
    <property type="match status" value="1"/>
</dbReference>
<dbReference type="GO" id="GO:0009088">
    <property type="term" value="P:threonine biosynthetic process"/>
    <property type="evidence" value="ECO:0007669"/>
    <property type="project" value="UniProtKB-UniPathway"/>
</dbReference>
<evidence type="ECO:0000313" key="29">
    <source>
        <dbReference type="EMBL" id="OGG67543.1"/>
    </source>
</evidence>
<evidence type="ECO:0000256" key="17">
    <source>
        <dbReference type="ARBA" id="ARBA00022857"/>
    </source>
</evidence>
<dbReference type="CDD" id="cd04243">
    <property type="entry name" value="AAK_AK-HSDH-like"/>
    <property type="match status" value="1"/>
</dbReference>
<dbReference type="Gene3D" id="3.30.2130.10">
    <property type="entry name" value="VC0802-like"/>
    <property type="match status" value="1"/>
</dbReference>
<comment type="similarity">
    <text evidence="7">In the C-terminal section; belongs to the homoserine dehydrogenase family.</text>
</comment>
<evidence type="ECO:0000256" key="11">
    <source>
        <dbReference type="ARBA" id="ARBA00022679"/>
    </source>
</evidence>
<dbReference type="UniPathway" id="UPA00050">
    <property type="reaction ID" value="UER00063"/>
</dbReference>
<protein>
    <submittedName>
        <fullName evidence="29">Bifunctional aspartate kinase/homoserine dehydrogenase I</fullName>
    </submittedName>
</protein>
<dbReference type="GO" id="GO:0004072">
    <property type="term" value="F:aspartate kinase activity"/>
    <property type="evidence" value="ECO:0007669"/>
    <property type="project" value="UniProtKB-EC"/>
</dbReference>
<dbReference type="Gene3D" id="3.40.1160.10">
    <property type="entry name" value="Acetylglutamate kinase-like"/>
    <property type="match status" value="1"/>
</dbReference>
<name>A0A1F6E1K8_9BACT</name>
<keyword evidence="13" id="KW-0479">Metal-binding</keyword>
<dbReference type="InterPro" id="IPR019811">
    <property type="entry name" value="HDH_CS"/>
</dbReference>
<dbReference type="InterPro" id="IPR001341">
    <property type="entry name" value="Asp_kinase"/>
</dbReference>
<evidence type="ECO:0000256" key="22">
    <source>
        <dbReference type="ARBA" id="ARBA00023167"/>
    </source>
</evidence>
<accession>A0A1F6E1K8</accession>
<evidence type="ECO:0000256" key="10">
    <source>
        <dbReference type="ARBA" id="ARBA00022605"/>
    </source>
</evidence>
<dbReference type="PIRSF" id="PIRSF000727">
    <property type="entry name" value="ThrA"/>
    <property type="match status" value="1"/>
</dbReference>
<keyword evidence="17" id="KW-0521">NADP</keyword>
<dbReference type="Pfam" id="PF00742">
    <property type="entry name" value="Homoserine_dh"/>
    <property type="match status" value="1"/>
</dbReference>
<dbReference type="GO" id="GO:0009086">
    <property type="term" value="P:methionine biosynthetic process"/>
    <property type="evidence" value="ECO:0007669"/>
    <property type="project" value="UniProtKB-KW"/>
</dbReference>
<comment type="similarity">
    <text evidence="8">In the N-terminal section; belongs to the aspartokinase family.</text>
</comment>
<dbReference type="FunFam" id="3.30.360.10:FF:000006">
    <property type="entry name" value="Bifunctional aspartokinase/homoserine dehydrogenase"/>
    <property type="match status" value="1"/>
</dbReference>
<evidence type="ECO:0000256" key="4">
    <source>
        <dbReference type="ARBA" id="ARBA00005056"/>
    </source>
</evidence>
<dbReference type="SUPFAM" id="SSF51735">
    <property type="entry name" value="NAD(P)-binding Rossmann-fold domains"/>
    <property type="match status" value="1"/>
</dbReference>
<comment type="catalytic activity">
    <reaction evidence="26">
        <text>L-homoserine + NADP(+) = L-aspartate 4-semialdehyde + NADPH + H(+)</text>
        <dbReference type="Rhea" id="RHEA:15761"/>
        <dbReference type="ChEBI" id="CHEBI:15378"/>
        <dbReference type="ChEBI" id="CHEBI:57476"/>
        <dbReference type="ChEBI" id="CHEBI:57783"/>
        <dbReference type="ChEBI" id="CHEBI:58349"/>
        <dbReference type="ChEBI" id="CHEBI:537519"/>
        <dbReference type="EC" id="1.1.1.3"/>
    </reaction>
    <physiologicalReaction direction="right-to-left" evidence="26">
        <dbReference type="Rhea" id="RHEA:15763"/>
    </physiologicalReaction>
</comment>
<evidence type="ECO:0000256" key="16">
    <source>
        <dbReference type="ARBA" id="ARBA00022840"/>
    </source>
</evidence>
<proteinExistence type="inferred from homology"/>
<keyword evidence="14" id="KW-0547">Nucleotide-binding</keyword>
<dbReference type="Proteomes" id="UP000178572">
    <property type="component" value="Unassembled WGS sequence"/>
</dbReference>
<comment type="function">
    <text evidence="24">Bifunctional aspartate kinase and homoserine dehydrogenase that catalyzes the first and the third steps toward the synthesis of lysine, methionine and threonine from aspartate.</text>
</comment>
<dbReference type="InterPro" id="IPR001048">
    <property type="entry name" value="Asp/Glu/Uridylate_kinase"/>
</dbReference>
<reference evidence="29 30" key="1">
    <citation type="journal article" date="2016" name="Nat. Commun.">
        <title>Thousands of microbial genomes shed light on interconnected biogeochemical processes in an aquifer system.</title>
        <authorList>
            <person name="Anantharaman K."/>
            <person name="Brown C.T."/>
            <person name="Hug L.A."/>
            <person name="Sharon I."/>
            <person name="Castelle C.J."/>
            <person name="Probst A.J."/>
            <person name="Thomas B.C."/>
            <person name="Singh A."/>
            <person name="Wilkins M.J."/>
            <person name="Karaoz U."/>
            <person name="Brodie E.L."/>
            <person name="Williams K.H."/>
            <person name="Hubbard S.S."/>
            <person name="Banfield J.F."/>
        </authorList>
    </citation>
    <scope>NUCLEOTIDE SEQUENCE [LARGE SCALE GENOMIC DNA]</scope>
</reference>
<dbReference type="AlphaFoldDB" id="A0A1F6E1K8"/>
<dbReference type="NCBIfam" id="NF006959">
    <property type="entry name" value="PRK09436.1"/>
    <property type="match status" value="1"/>
</dbReference>
<evidence type="ECO:0000259" key="28">
    <source>
        <dbReference type="PROSITE" id="PS51671"/>
    </source>
</evidence>
<dbReference type="InterPro" id="IPR036291">
    <property type="entry name" value="NAD(P)-bd_dom_sf"/>
</dbReference>
<dbReference type="InterPro" id="IPR002912">
    <property type="entry name" value="ACT_dom"/>
</dbReference>
<comment type="caution">
    <text evidence="29">The sequence shown here is derived from an EMBL/GenBank/DDBJ whole genome shotgun (WGS) entry which is preliminary data.</text>
</comment>
<comment type="pathway">
    <text evidence="4">Amino-acid biosynthesis; L-threonine biosynthesis; L-threonine from L-aspartate: step 3/5.</text>
</comment>
<dbReference type="Pfam" id="PF03447">
    <property type="entry name" value="NAD_binding_3"/>
    <property type="match status" value="1"/>
</dbReference>
<dbReference type="UniPathway" id="UPA00051">
    <property type="reaction ID" value="UER00462"/>
</dbReference>
<dbReference type="InterPro" id="IPR005106">
    <property type="entry name" value="Asp/hSer_DH_NAD-bd"/>
</dbReference>
<dbReference type="Gene3D" id="3.40.50.720">
    <property type="entry name" value="NAD(P)-binding Rossmann-like Domain"/>
    <property type="match status" value="1"/>
</dbReference>
<dbReference type="STRING" id="1798500.A3C21_01490"/>
<dbReference type="GO" id="GO:0046872">
    <property type="term" value="F:metal ion binding"/>
    <property type="evidence" value="ECO:0007669"/>
    <property type="project" value="UniProtKB-KW"/>
</dbReference>
<evidence type="ECO:0000256" key="8">
    <source>
        <dbReference type="ARBA" id="ARBA00010046"/>
    </source>
</evidence>
<evidence type="ECO:0000256" key="24">
    <source>
        <dbReference type="ARBA" id="ARBA00044938"/>
    </source>
</evidence>
<keyword evidence="11" id="KW-0808">Transferase</keyword>
<evidence type="ECO:0000256" key="19">
    <source>
        <dbReference type="ARBA" id="ARBA00023027"/>
    </source>
</evidence>
<dbReference type="Gene3D" id="3.30.360.10">
    <property type="entry name" value="Dihydrodipicolinate Reductase, domain 2"/>
    <property type="match status" value="1"/>
</dbReference>
<gene>
    <name evidence="29" type="ORF">A3C21_01490</name>
</gene>
<evidence type="ECO:0000256" key="18">
    <source>
        <dbReference type="ARBA" id="ARBA00023002"/>
    </source>
</evidence>
<evidence type="ECO:0000256" key="14">
    <source>
        <dbReference type="ARBA" id="ARBA00022741"/>
    </source>
</evidence>
<evidence type="ECO:0000256" key="9">
    <source>
        <dbReference type="ARBA" id="ARBA00011881"/>
    </source>
</evidence>
<evidence type="ECO:0000256" key="2">
    <source>
        <dbReference type="ARBA" id="ARBA00004766"/>
    </source>
</evidence>
<dbReference type="InterPro" id="IPR045865">
    <property type="entry name" value="ACT-like_dom_sf"/>
</dbReference>
<dbReference type="PROSITE" id="PS51671">
    <property type="entry name" value="ACT"/>
    <property type="match status" value="1"/>
</dbReference>
<dbReference type="GO" id="GO:0009089">
    <property type="term" value="P:lysine biosynthetic process via diaminopimelate"/>
    <property type="evidence" value="ECO:0007669"/>
    <property type="project" value="UniProtKB-UniPathway"/>
</dbReference>
<dbReference type="SUPFAM" id="SSF55021">
    <property type="entry name" value="ACT-like"/>
    <property type="match status" value="2"/>
</dbReference>
<evidence type="ECO:0000256" key="7">
    <source>
        <dbReference type="ARBA" id="ARBA00007952"/>
    </source>
</evidence>
<comment type="catalytic activity">
    <reaction evidence="25">
        <text>L-aspartate + ATP = 4-phospho-L-aspartate + ADP</text>
        <dbReference type="Rhea" id="RHEA:23776"/>
        <dbReference type="ChEBI" id="CHEBI:29991"/>
        <dbReference type="ChEBI" id="CHEBI:30616"/>
        <dbReference type="ChEBI" id="CHEBI:57535"/>
        <dbReference type="ChEBI" id="CHEBI:456216"/>
        <dbReference type="EC" id="2.7.2.4"/>
    </reaction>
    <physiologicalReaction direction="left-to-right" evidence="25">
        <dbReference type="Rhea" id="RHEA:23777"/>
    </physiologicalReaction>
</comment>
<evidence type="ECO:0000256" key="12">
    <source>
        <dbReference type="ARBA" id="ARBA00022697"/>
    </source>
</evidence>
<dbReference type="InterPro" id="IPR001342">
    <property type="entry name" value="HDH_cat"/>
</dbReference>
<evidence type="ECO:0000256" key="27">
    <source>
        <dbReference type="ARBA" id="ARBA00049031"/>
    </source>
</evidence>
<comment type="pathway">
    <text evidence="6">Amino-acid biosynthesis; L-threonine biosynthesis; L-threonine from L-aspartate: step 1/5.</text>
</comment>
<evidence type="ECO:0000256" key="21">
    <source>
        <dbReference type="ARBA" id="ARBA00023154"/>
    </source>
</evidence>
<dbReference type="UniPathway" id="UPA00034">
    <property type="reaction ID" value="UER00015"/>
</dbReference>
<evidence type="ECO:0000256" key="25">
    <source>
        <dbReference type="ARBA" id="ARBA00048561"/>
    </source>
</evidence>
<keyword evidence="23" id="KW-0511">Multifunctional enzyme</keyword>